<dbReference type="InterPro" id="IPR050148">
    <property type="entry name" value="Terpene_synthase-like"/>
</dbReference>
<proteinExistence type="inferred from homology"/>
<dbReference type="GO" id="GO:0016102">
    <property type="term" value="P:diterpenoid biosynthetic process"/>
    <property type="evidence" value="ECO:0007669"/>
    <property type="project" value="TreeGrafter"/>
</dbReference>
<protein>
    <recommendedName>
        <fullName evidence="5">Ent-kaurene synthase</fullName>
    </recommendedName>
</protein>
<dbReference type="PANTHER" id="PTHR31739">
    <property type="entry name" value="ENT-COPALYL DIPHOSPHATE SYNTHASE, CHLOROPLASTIC"/>
    <property type="match status" value="1"/>
</dbReference>
<sequence length="900" mass="100460">MITKEEQGQSRNLFPECFEYLLSAQQKSGVWGSSSAQIDVILNSLAALLALATRQRSTLPQSPESSSLHVRIERGQAAVQAVLQNWAVQDSVHVGFEILVPSLLNQLSAWDIAFDFPGYSTLMQLHNKKLAKFKPATVYSTQSTTLLHSLEALVGLIDFDRVGHHCKEDTGIFGSPSATAAYLIHSTTWDQKAESYLSTVVASTGSTGHVPSAYPTCLFELSWSLSTLITPRVSSRALSAREKDQLALRFERALEAQSGLVGFTPGVLEDADDTARSLMALRCLGKSQSARRLIEMFQTADHFRTYRREGSPSFSANCNVLLALLGKAEGRLDQENIEKTLAFLLDLQESGPIHDKWNMSAQYSRMLFVQALVLILEKYNAGHVEDLASKGFAERIPGAICRQLSQTLSDQKSNGSWNDSLEITSYSIITVGYALSLPWSAELKDNLRKSIRQGQDYVRAKYSTPDKTDFLWVEKVSYRSLLLHSVYCSAALHLHVVDVPWTPSIADGFTLPQGDLKKTQYLISSLPLYRGAKLRSMELVLVEARLMAAQLKLFRNSLFSRSDIPMTADKYLEFIPMIWVACNHKNGQRLSYKIMREMVLLSLFNFQVDEYMESVVARVPQAGISLLMGLLKDQSKSASMATTNTNPNFADGSNHADANPSNGLLKDAQVHGAFKALSRFMQHVTQHWSLTRSPVAVQQEMGLEIYNFIHAHNEHNRENALLATRKAGKGDSDTTSQPQTSQEQSYIQWVRGTASDDTSCPFSFLFFACLISKPGKHCFADPRAQYFSKSLCRHLATMCRQYNDYGSATRDAEEGNFNSLDFPGFRDMEYGHESSFCGTDSLMALAEFERAGMELAKERLSSVVPRQCMEQLQVFIDVTDMFGQVYVQKDIASRVKRVIT</sequence>
<reference evidence="3" key="1">
    <citation type="journal article" date="2020" name="Stud. Mycol.">
        <title>101 Dothideomycetes genomes: a test case for predicting lifestyles and emergence of pathogens.</title>
        <authorList>
            <person name="Haridas S."/>
            <person name="Albert R."/>
            <person name="Binder M."/>
            <person name="Bloem J."/>
            <person name="Labutti K."/>
            <person name="Salamov A."/>
            <person name="Andreopoulos B."/>
            <person name="Baker S."/>
            <person name="Barry K."/>
            <person name="Bills G."/>
            <person name="Bluhm B."/>
            <person name="Cannon C."/>
            <person name="Castanera R."/>
            <person name="Culley D."/>
            <person name="Daum C."/>
            <person name="Ezra D."/>
            <person name="Gonzalez J."/>
            <person name="Henrissat B."/>
            <person name="Kuo A."/>
            <person name="Liang C."/>
            <person name="Lipzen A."/>
            <person name="Lutzoni F."/>
            <person name="Magnuson J."/>
            <person name="Mondo S."/>
            <person name="Nolan M."/>
            <person name="Ohm R."/>
            <person name="Pangilinan J."/>
            <person name="Park H.-J."/>
            <person name="Ramirez L."/>
            <person name="Alfaro M."/>
            <person name="Sun H."/>
            <person name="Tritt A."/>
            <person name="Yoshinaga Y."/>
            <person name="Zwiers L.-H."/>
            <person name="Turgeon B."/>
            <person name="Goodwin S."/>
            <person name="Spatafora J."/>
            <person name="Crous P."/>
            <person name="Grigoriev I."/>
        </authorList>
    </citation>
    <scope>NUCLEOTIDE SEQUENCE</scope>
    <source>
        <strain evidence="3">CBS 675.92</strain>
    </source>
</reference>
<dbReference type="SUPFAM" id="SSF48239">
    <property type="entry name" value="Terpenoid cyclases/Protein prenyltransferases"/>
    <property type="match status" value="1"/>
</dbReference>
<dbReference type="GO" id="GO:0010333">
    <property type="term" value="F:terpene synthase activity"/>
    <property type="evidence" value="ECO:0007669"/>
    <property type="project" value="InterPro"/>
</dbReference>
<dbReference type="Gene3D" id="1.50.10.160">
    <property type="match status" value="1"/>
</dbReference>
<dbReference type="AlphaFoldDB" id="A0A6A5TLM5"/>
<dbReference type="Proteomes" id="UP000800035">
    <property type="component" value="Unassembled WGS sequence"/>
</dbReference>
<accession>A0A6A5TLM5</accession>
<dbReference type="OrthoDB" id="2343925at2759"/>
<evidence type="ECO:0000313" key="4">
    <source>
        <dbReference type="Proteomes" id="UP000800035"/>
    </source>
</evidence>
<evidence type="ECO:0000256" key="1">
    <source>
        <dbReference type="ARBA" id="ARBA00006333"/>
    </source>
</evidence>
<dbReference type="Gene3D" id="1.50.10.20">
    <property type="match status" value="1"/>
</dbReference>
<comment type="similarity">
    <text evidence="1">Belongs to the terpene synthase family.</text>
</comment>
<feature type="compositionally biased region" description="Polar residues" evidence="2">
    <location>
        <begin position="639"/>
        <end position="648"/>
    </location>
</feature>
<dbReference type="InterPro" id="IPR008930">
    <property type="entry name" value="Terpenoid_cyclase/PrenylTrfase"/>
</dbReference>
<evidence type="ECO:0000256" key="2">
    <source>
        <dbReference type="SAM" id="MobiDB-lite"/>
    </source>
</evidence>
<keyword evidence="4" id="KW-1185">Reference proteome</keyword>
<organism evidence="3 4">
    <name type="scientific">Byssothecium circinans</name>
    <dbReference type="NCBI Taxonomy" id="147558"/>
    <lineage>
        <taxon>Eukaryota</taxon>
        <taxon>Fungi</taxon>
        <taxon>Dikarya</taxon>
        <taxon>Ascomycota</taxon>
        <taxon>Pezizomycotina</taxon>
        <taxon>Dothideomycetes</taxon>
        <taxon>Pleosporomycetidae</taxon>
        <taxon>Pleosporales</taxon>
        <taxon>Massarineae</taxon>
        <taxon>Massarinaceae</taxon>
        <taxon>Byssothecium</taxon>
    </lineage>
</organism>
<dbReference type="EMBL" id="ML977002">
    <property type="protein sequence ID" value="KAF1953773.1"/>
    <property type="molecule type" value="Genomic_DNA"/>
</dbReference>
<dbReference type="GO" id="GO:0000287">
    <property type="term" value="F:magnesium ion binding"/>
    <property type="evidence" value="ECO:0007669"/>
    <property type="project" value="TreeGrafter"/>
</dbReference>
<evidence type="ECO:0000313" key="3">
    <source>
        <dbReference type="EMBL" id="KAF1953773.1"/>
    </source>
</evidence>
<evidence type="ECO:0008006" key="5">
    <source>
        <dbReference type="Google" id="ProtNLM"/>
    </source>
</evidence>
<feature type="region of interest" description="Disordered" evidence="2">
    <location>
        <begin position="639"/>
        <end position="662"/>
    </location>
</feature>
<dbReference type="PANTHER" id="PTHR31739:SF25">
    <property type="entry name" value="(E,E)-GERANYLLINALOOL SYNTHASE"/>
    <property type="match status" value="1"/>
</dbReference>
<name>A0A6A5TLM5_9PLEO</name>
<gene>
    <name evidence="3" type="ORF">CC80DRAFT_450268</name>
</gene>